<keyword evidence="2" id="KW-1133">Transmembrane helix</keyword>
<evidence type="ECO:0008006" key="5">
    <source>
        <dbReference type="Google" id="ProtNLM"/>
    </source>
</evidence>
<feature type="transmembrane region" description="Helical" evidence="2">
    <location>
        <begin position="282"/>
        <end position="301"/>
    </location>
</feature>
<dbReference type="RefSeq" id="WP_209879684.1">
    <property type="nucleotide sequence ID" value="NZ_JAGGLV010000040.1"/>
</dbReference>
<feature type="compositionally biased region" description="Basic and acidic residues" evidence="1">
    <location>
        <begin position="136"/>
        <end position="154"/>
    </location>
</feature>
<dbReference type="EMBL" id="JAGGLV010000040">
    <property type="protein sequence ID" value="MBP2116269.1"/>
    <property type="molecule type" value="Genomic_DNA"/>
</dbReference>
<comment type="caution">
    <text evidence="3">The sequence shown here is derived from an EMBL/GenBank/DDBJ whole genome shotgun (WGS) entry which is preliminary data.</text>
</comment>
<feature type="compositionally biased region" description="Low complexity" evidence="1">
    <location>
        <begin position="155"/>
        <end position="167"/>
    </location>
</feature>
<feature type="transmembrane region" description="Helical" evidence="2">
    <location>
        <begin position="414"/>
        <end position="438"/>
    </location>
</feature>
<keyword evidence="2" id="KW-0472">Membrane</keyword>
<evidence type="ECO:0000256" key="2">
    <source>
        <dbReference type="SAM" id="Phobius"/>
    </source>
</evidence>
<feature type="compositionally biased region" description="Pro residues" evidence="1">
    <location>
        <begin position="175"/>
        <end position="192"/>
    </location>
</feature>
<proteinExistence type="predicted"/>
<protein>
    <recommendedName>
        <fullName evidence="5">Tail length tape measure protein</fullName>
    </recommendedName>
</protein>
<evidence type="ECO:0000313" key="3">
    <source>
        <dbReference type="EMBL" id="MBP2116269.1"/>
    </source>
</evidence>
<evidence type="ECO:0000256" key="1">
    <source>
        <dbReference type="SAM" id="MobiDB-lite"/>
    </source>
</evidence>
<sequence length="661" mass="72318">MEIDSSKAVIISRRSVTIWKAVHKQSLRMNNNLDMVNRSVKGFQAAVKRSSEQIIRSEDRIIQSLQQINDTLLEGFKRLPVKVDVSRTVVMQQSQRAAQSQQLGVRMLTAAPAVEEPEKKKPEPKEVKWWEGLKEKEKKEEEEKKSEVKKEDVKPPVVKPEVLPKPKINLRKDPLPPPVPPAPPVPPTPPAPKQDSKIMKFLKTADVVTPFNAIKSFGEKAVKEAAQPGDIEKWNVMNENIDNALGQIGAKALGALRPVMDTINTALTSGQLAPLIDAMANGFLFIANVISMVVNGLLWLAQVVQDNWSFIKPILEAIAVVFLAAMIVQVYMLAAAWLVANWPILIVIAVIAVLLMILQHLGVSAGEVVGFIVGSFYYLAAVVQNIAIGIQNFFTLAGDVLVYIFNSAVNKVQGFFYGLAAGALDVMYSIAVGAEGFAGGFMKVMAKAIQWVLDKFNSLVDMLSNIPFFDTLGISKVKIDVEEPETPHGASDIIAKYRQGLEAYKPADKVVLELSKQIDYKDTSAAFDKGKQTGINGMNKFMDKGQQMVDKATELTTPKSPKNIPGGSTGVIANQTGSLNNVNKVGEVGKIRDKVDISSDDLDMLRELAEIQSIQNFVELTPTVQVTTGNINNSGDIDSIITKIGQKLKEEFVSTAQGVYT</sequence>
<reference evidence="3 4" key="1">
    <citation type="submission" date="2021-03" db="EMBL/GenBank/DDBJ databases">
        <title>Genomic Encyclopedia of Type Strains, Phase IV (KMG-IV): sequencing the most valuable type-strain genomes for metagenomic binning, comparative biology and taxonomic classification.</title>
        <authorList>
            <person name="Goeker M."/>
        </authorList>
    </citation>
    <scope>NUCLEOTIDE SEQUENCE [LARGE SCALE GENOMIC DNA]</scope>
    <source>
        <strain evidence="3 4">DSM 101953</strain>
    </source>
</reference>
<dbReference type="Proteomes" id="UP000773462">
    <property type="component" value="Unassembled WGS sequence"/>
</dbReference>
<feature type="region of interest" description="Disordered" evidence="1">
    <location>
        <begin position="136"/>
        <end position="195"/>
    </location>
</feature>
<feature type="transmembrane region" description="Helical" evidence="2">
    <location>
        <begin position="340"/>
        <end position="358"/>
    </location>
</feature>
<keyword evidence="2" id="KW-0812">Transmembrane</keyword>
<evidence type="ECO:0000313" key="4">
    <source>
        <dbReference type="Proteomes" id="UP000773462"/>
    </source>
</evidence>
<gene>
    <name evidence="3" type="ORF">J2Z70_006486</name>
</gene>
<feature type="transmembrane region" description="Helical" evidence="2">
    <location>
        <begin position="370"/>
        <end position="394"/>
    </location>
</feature>
<keyword evidence="4" id="KW-1185">Reference proteome</keyword>
<name>A0ABS4P1T1_9BACL</name>
<accession>A0ABS4P1T1</accession>
<feature type="transmembrane region" description="Helical" evidence="2">
    <location>
        <begin position="313"/>
        <end position="334"/>
    </location>
</feature>
<organism evidence="3 4">
    <name type="scientific">Paenibacillus silagei</name>
    <dbReference type="NCBI Taxonomy" id="1670801"/>
    <lineage>
        <taxon>Bacteria</taxon>
        <taxon>Bacillati</taxon>
        <taxon>Bacillota</taxon>
        <taxon>Bacilli</taxon>
        <taxon>Bacillales</taxon>
        <taxon>Paenibacillaceae</taxon>
        <taxon>Paenibacillus</taxon>
    </lineage>
</organism>